<evidence type="ECO:0000313" key="5">
    <source>
        <dbReference type="Proteomes" id="UP000770785"/>
    </source>
</evidence>
<name>A0ABX0XEI6_9BACT</name>
<gene>
    <name evidence="4" type="ORF">GGR27_003247</name>
</gene>
<dbReference type="SMART" id="SM00935">
    <property type="entry name" value="OmpH"/>
    <property type="match status" value="1"/>
</dbReference>
<comment type="similarity">
    <text evidence="1">Belongs to the Skp family.</text>
</comment>
<keyword evidence="5" id="KW-1185">Reference proteome</keyword>
<proteinExistence type="inferred from homology"/>
<feature type="chain" id="PRO_5046403541" evidence="3">
    <location>
        <begin position="21"/>
        <end position="166"/>
    </location>
</feature>
<dbReference type="InterPro" id="IPR024930">
    <property type="entry name" value="Skp_dom_sf"/>
</dbReference>
<evidence type="ECO:0000256" key="2">
    <source>
        <dbReference type="ARBA" id="ARBA00022729"/>
    </source>
</evidence>
<dbReference type="Pfam" id="PF03938">
    <property type="entry name" value="OmpH"/>
    <property type="match status" value="1"/>
</dbReference>
<evidence type="ECO:0000256" key="3">
    <source>
        <dbReference type="SAM" id="SignalP"/>
    </source>
</evidence>
<dbReference type="EMBL" id="JAATJH010000006">
    <property type="protein sequence ID" value="NJC27729.1"/>
    <property type="molecule type" value="Genomic_DNA"/>
</dbReference>
<dbReference type="InterPro" id="IPR005632">
    <property type="entry name" value="Chaperone_Skp"/>
</dbReference>
<dbReference type="SUPFAM" id="SSF111384">
    <property type="entry name" value="OmpH-like"/>
    <property type="match status" value="1"/>
</dbReference>
<reference evidence="4 5" key="1">
    <citation type="submission" date="2020-03" db="EMBL/GenBank/DDBJ databases">
        <title>Genomic Encyclopedia of Type Strains, Phase IV (KMG-IV): sequencing the most valuable type-strain genomes for metagenomic binning, comparative biology and taxonomic classification.</title>
        <authorList>
            <person name="Goeker M."/>
        </authorList>
    </citation>
    <scope>NUCLEOTIDE SEQUENCE [LARGE SCALE GENOMIC DNA]</scope>
    <source>
        <strain evidence="4 5">DSM 105096</strain>
    </source>
</reference>
<dbReference type="PANTHER" id="PTHR35089:SF1">
    <property type="entry name" value="CHAPERONE PROTEIN SKP"/>
    <property type="match status" value="1"/>
</dbReference>
<comment type="caution">
    <text evidence="4">The sequence shown here is derived from an EMBL/GenBank/DDBJ whole genome shotgun (WGS) entry which is preliminary data.</text>
</comment>
<dbReference type="Gene3D" id="3.30.910.20">
    <property type="entry name" value="Skp domain"/>
    <property type="match status" value="1"/>
</dbReference>
<sequence length="166" mass="18398">MSRICLFLLLALGTVGTATAQKIGHVNFGNLLNDLPNTTAADAELKIFNDELGLRGRAMTDKFKADYAEAEAKVEDLAPVELKKLRTKLQKDQQAITKFQQEIADQVNARRRVLLDPIIRNTREVIENVAKANGYELVVDSSIFNFVLFGDDAVDLGPLVRKELGL</sequence>
<evidence type="ECO:0000313" key="4">
    <source>
        <dbReference type="EMBL" id="NJC27729.1"/>
    </source>
</evidence>
<feature type="signal peptide" evidence="3">
    <location>
        <begin position="1"/>
        <end position="20"/>
    </location>
</feature>
<evidence type="ECO:0000256" key="1">
    <source>
        <dbReference type="ARBA" id="ARBA00009091"/>
    </source>
</evidence>
<organism evidence="4 5">
    <name type="scientific">Neolewinella antarctica</name>
    <dbReference type="NCBI Taxonomy" id="442734"/>
    <lineage>
        <taxon>Bacteria</taxon>
        <taxon>Pseudomonadati</taxon>
        <taxon>Bacteroidota</taxon>
        <taxon>Saprospiria</taxon>
        <taxon>Saprospirales</taxon>
        <taxon>Lewinellaceae</taxon>
        <taxon>Neolewinella</taxon>
    </lineage>
</organism>
<protein>
    <submittedName>
        <fullName evidence="4">Outer membrane protein</fullName>
    </submittedName>
</protein>
<dbReference type="Proteomes" id="UP000770785">
    <property type="component" value="Unassembled WGS sequence"/>
</dbReference>
<keyword evidence="2 3" id="KW-0732">Signal</keyword>
<dbReference type="RefSeq" id="WP_168039113.1">
    <property type="nucleotide sequence ID" value="NZ_JAATJH010000006.1"/>
</dbReference>
<accession>A0ABX0XEI6</accession>
<dbReference type="PANTHER" id="PTHR35089">
    <property type="entry name" value="CHAPERONE PROTEIN SKP"/>
    <property type="match status" value="1"/>
</dbReference>